<keyword evidence="1" id="KW-1133">Transmembrane helix</keyword>
<keyword evidence="2" id="KW-0732">Signal</keyword>
<comment type="caution">
    <text evidence="3">The sequence shown here is derived from an EMBL/GenBank/DDBJ whole genome shotgun (WGS) entry which is preliminary data.</text>
</comment>
<feature type="chain" id="PRO_5027928162" evidence="2">
    <location>
        <begin position="17"/>
        <end position="242"/>
    </location>
</feature>
<evidence type="ECO:0000313" key="3">
    <source>
        <dbReference type="EMBL" id="CAD2162033.1"/>
    </source>
</evidence>
<dbReference type="EMBL" id="CAJEWN010000089">
    <property type="protein sequence ID" value="CAD2162033.1"/>
    <property type="molecule type" value="Genomic_DNA"/>
</dbReference>
<organism evidence="3 4">
    <name type="scientific">Meloidogyne enterolobii</name>
    <name type="common">Root-knot nematode worm</name>
    <name type="synonym">Meloidogyne mayaguensis</name>
    <dbReference type="NCBI Taxonomy" id="390850"/>
    <lineage>
        <taxon>Eukaryota</taxon>
        <taxon>Metazoa</taxon>
        <taxon>Ecdysozoa</taxon>
        <taxon>Nematoda</taxon>
        <taxon>Chromadorea</taxon>
        <taxon>Rhabditida</taxon>
        <taxon>Tylenchina</taxon>
        <taxon>Tylenchomorpha</taxon>
        <taxon>Tylenchoidea</taxon>
        <taxon>Meloidogynidae</taxon>
        <taxon>Meloidogyninae</taxon>
        <taxon>Meloidogyne</taxon>
    </lineage>
</organism>
<protein>
    <submittedName>
        <fullName evidence="3">Uncharacterized protein</fullName>
    </submittedName>
</protein>
<name>A0A6V7UMW6_MELEN</name>
<feature type="signal peptide" evidence="2">
    <location>
        <begin position="1"/>
        <end position="16"/>
    </location>
</feature>
<evidence type="ECO:0000256" key="2">
    <source>
        <dbReference type="SAM" id="SignalP"/>
    </source>
</evidence>
<sequence>MLIIIILIFNLVGINSWSHGGPEKIDELEEAYQLKQKLRMIEKEMATLDIDESLNNLFDIAKASNLKEAFDKIKGVKETSLALYNKFNDKKYGKIQEKFENAKLIENEKLFDKNYLTGIFNKFWGHFTENRDVEGNVLDDAISIWKSFALNFKIPSNNGCLCCKKEDGKRYNQTRLNMKQFLFRRKRADPETGCFGNSNETCGETFRRGGFNCCIVWTIFVVIIIALGLYFGIKWLKAHVSF</sequence>
<keyword evidence="1" id="KW-0472">Membrane</keyword>
<evidence type="ECO:0000313" key="4">
    <source>
        <dbReference type="Proteomes" id="UP000580250"/>
    </source>
</evidence>
<keyword evidence="1" id="KW-0812">Transmembrane</keyword>
<gene>
    <name evidence="3" type="ORF">MENT_LOCUS15183</name>
</gene>
<accession>A0A6V7UMW6</accession>
<dbReference type="Proteomes" id="UP000580250">
    <property type="component" value="Unassembled WGS sequence"/>
</dbReference>
<reference evidence="3 4" key="1">
    <citation type="submission" date="2020-08" db="EMBL/GenBank/DDBJ databases">
        <authorList>
            <person name="Koutsovoulos G."/>
            <person name="Danchin GJ E."/>
        </authorList>
    </citation>
    <scope>NUCLEOTIDE SEQUENCE [LARGE SCALE GENOMIC DNA]</scope>
</reference>
<dbReference type="AlphaFoldDB" id="A0A6V7UMW6"/>
<feature type="transmembrane region" description="Helical" evidence="1">
    <location>
        <begin position="215"/>
        <end position="233"/>
    </location>
</feature>
<evidence type="ECO:0000256" key="1">
    <source>
        <dbReference type="SAM" id="Phobius"/>
    </source>
</evidence>
<proteinExistence type="predicted"/>